<comment type="caution">
    <text evidence="7">The sequence shown here is derived from an EMBL/GenBank/DDBJ whole genome shotgun (WGS) entry which is preliminary data.</text>
</comment>
<evidence type="ECO:0000256" key="1">
    <source>
        <dbReference type="ARBA" id="ARBA00022729"/>
    </source>
</evidence>
<dbReference type="InterPro" id="IPR007485">
    <property type="entry name" value="LPS_assembly_LptE"/>
</dbReference>
<dbReference type="AlphaFoldDB" id="A0A9X2HTE6"/>
<evidence type="ECO:0000256" key="5">
    <source>
        <dbReference type="ARBA" id="ARBA00023288"/>
    </source>
</evidence>
<dbReference type="HAMAP" id="MF_01186">
    <property type="entry name" value="LPS_assembly_LptE"/>
    <property type="match status" value="1"/>
</dbReference>
<keyword evidence="1 6" id="KW-0732">Signal</keyword>
<reference evidence="7" key="2">
    <citation type="submission" date="2023-01" db="EMBL/GenBank/DDBJ databases">
        <title>Gilvimarinus xylanilyticus HB14 isolated from Caulerpa lentillifera aquaculture base in Hainan, China.</title>
        <authorList>
            <person name="Zhang Y.-J."/>
        </authorList>
    </citation>
    <scope>NUCLEOTIDE SEQUENCE</scope>
    <source>
        <strain evidence="7">HB14</strain>
    </source>
</reference>
<dbReference type="GO" id="GO:0015920">
    <property type="term" value="P:lipopolysaccharide transport"/>
    <property type="evidence" value="ECO:0007669"/>
    <property type="project" value="TreeGrafter"/>
</dbReference>
<evidence type="ECO:0000313" key="8">
    <source>
        <dbReference type="Proteomes" id="UP001139319"/>
    </source>
</evidence>
<accession>A0A9X2HTE6</accession>
<comment type="subcellular location">
    <subcellularLocation>
        <location evidence="6">Cell outer membrane</location>
        <topology evidence="6">Lipid-anchor</topology>
    </subcellularLocation>
</comment>
<sequence>MEFKRSIIWVFLALLATSCGWQPRGYLMPPLDIDSVRIVSSEQHTELLRELEQSLLSQDIKVVEKGAEYTIALGDEQLNRRTVGIGNDSLAAAYELTLALDYQLRDEHNAVIGKPERVQVRRSYDASDTTGLDREQDMLLEDMRRELVQQIIRRSYFVLQDQQATQAPQ</sequence>
<proteinExistence type="inferred from homology"/>
<keyword evidence="3 6" id="KW-0564">Palmitate</keyword>
<organism evidence="7 8">
    <name type="scientific">Gilvimarinus xylanilyticus</name>
    <dbReference type="NCBI Taxonomy" id="2944139"/>
    <lineage>
        <taxon>Bacteria</taxon>
        <taxon>Pseudomonadati</taxon>
        <taxon>Pseudomonadota</taxon>
        <taxon>Gammaproteobacteria</taxon>
        <taxon>Cellvibrionales</taxon>
        <taxon>Cellvibrionaceae</taxon>
        <taxon>Gilvimarinus</taxon>
    </lineage>
</organism>
<dbReference type="GO" id="GO:1990351">
    <property type="term" value="C:transporter complex"/>
    <property type="evidence" value="ECO:0007669"/>
    <property type="project" value="TreeGrafter"/>
</dbReference>
<dbReference type="PANTHER" id="PTHR38098:SF1">
    <property type="entry name" value="LPS-ASSEMBLY LIPOPROTEIN LPTE"/>
    <property type="match status" value="1"/>
</dbReference>
<evidence type="ECO:0000256" key="6">
    <source>
        <dbReference type="HAMAP-Rule" id="MF_01186"/>
    </source>
</evidence>
<reference evidence="7" key="1">
    <citation type="submission" date="2022-05" db="EMBL/GenBank/DDBJ databases">
        <authorList>
            <person name="Sun H.-N."/>
        </authorList>
    </citation>
    <scope>NUCLEOTIDE SEQUENCE</scope>
    <source>
        <strain evidence="7">HB14</strain>
    </source>
</reference>
<dbReference type="GO" id="GO:0009279">
    <property type="term" value="C:cell outer membrane"/>
    <property type="evidence" value="ECO:0007669"/>
    <property type="project" value="UniProtKB-SubCell"/>
</dbReference>
<keyword evidence="5 6" id="KW-0449">Lipoprotein</keyword>
<dbReference type="GO" id="GO:0001530">
    <property type="term" value="F:lipopolysaccharide binding"/>
    <property type="evidence" value="ECO:0007669"/>
    <property type="project" value="TreeGrafter"/>
</dbReference>
<name>A0A9X2HTE6_9GAMM</name>
<comment type="function">
    <text evidence="6">Together with LptD, is involved in the assembly of lipopolysaccharide (LPS) at the surface of the outer membrane. Required for the proper assembly of LptD. Binds LPS and may serve as the LPS recognition site at the outer membrane.</text>
</comment>
<dbReference type="EMBL" id="JAMFTH010000001">
    <property type="protein sequence ID" value="MCP8897925.1"/>
    <property type="molecule type" value="Genomic_DNA"/>
</dbReference>
<protein>
    <recommendedName>
        <fullName evidence="6">LPS-assembly lipoprotein LptE</fullName>
    </recommendedName>
</protein>
<dbReference type="GO" id="GO:0043165">
    <property type="term" value="P:Gram-negative-bacterium-type cell outer membrane assembly"/>
    <property type="evidence" value="ECO:0007669"/>
    <property type="project" value="UniProtKB-UniRule"/>
</dbReference>
<comment type="subunit">
    <text evidence="6">Component of the lipopolysaccharide transport and assembly complex. Interacts with LptD.</text>
</comment>
<comment type="similarity">
    <text evidence="6">Belongs to the LptE lipoprotein family.</text>
</comment>
<dbReference type="Proteomes" id="UP001139319">
    <property type="component" value="Unassembled WGS sequence"/>
</dbReference>
<gene>
    <name evidence="6 7" type="primary">lptE</name>
    <name evidence="7" type="ORF">M6D89_01280</name>
</gene>
<keyword evidence="8" id="KW-1185">Reference proteome</keyword>
<evidence type="ECO:0000256" key="4">
    <source>
        <dbReference type="ARBA" id="ARBA00023237"/>
    </source>
</evidence>
<dbReference type="PROSITE" id="PS51257">
    <property type="entry name" value="PROKAR_LIPOPROTEIN"/>
    <property type="match status" value="1"/>
</dbReference>
<dbReference type="Pfam" id="PF04390">
    <property type="entry name" value="LptE"/>
    <property type="match status" value="1"/>
</dbReference>
<keyword evidence="4 6" id="KW-0998">Cell outer membrane</keyword>
<dbReference type="PANTHER" id="PTHR38098">
    <property type="entry name" value="LPS-ASSEMBLY LIPOPROTEIN LPTE"/>
    <property type="match status" value="1"/>
</dbReference>
<evidence type="ECO:0000313" key="7">
    <source>
        <dbReference type="EMBL" id="MCP8897925.1"/>
    </source>
</evidence>
<evidence type="ECO:0000256" key="3">
    <source>
        <dbReference type="ARBA" id="ARBA00023139"/>
    </source>
</evidence>
<dbReference type="RefSeq" id="WP_253966222.1">
    <property type="nucleotide sequence ID" value="NZ_JAMFTH010000001.1"/>
</dbReference>
<evidence type="ECO:0000256" key="2">
    <source>
        <dbReference type="ARBA" id="ARBA00023136"/>
    </source>
</evidence>
<dbReference type="Gene3D" id="3.30.160.150">
    <property type="entry name" value="Lipoprotein like domain"/>
    <property type="match status" value="1"/>
</dbReference>
<keyword evidence="2 6" id="KW-0472">Membrane</keyword>